<evidence type="ECO:0000313" key="8">
    <source>
        <dbReference type="Proteomes" id="UP000272706"/>
    </source>
</evidence>
<feature type="domain" description="GST N-terminal" evidence="5">
    <location>
        <begin position="107"/>
        <end position="189"/>
    </location>
</feature>
<feature type="transmembrane region" description="Helical" evidence="4">
    <location>
        <begin position="73"/>
        <end position="91"/>
    </location>
</feature>
<evidence type="ECO:0000256" key="1">
    <source>
        <dbReference type="ARBA" id="ARBA00012452"/>
    </source>
</evidence>
<dbReference type="InterPro" id="IPR036249">
    <property type="entry name" value="Thioredoxin-like_sf"/>
</dbReference>
<comment type="catalytic activity">
    <reaction evidence="3">
        <text>RX + glutathione = an S-substituted glutathione + a halide anion + H(+)</text>
        <dbReference type="Rhea" id="RHEA:16437"/>
        <dbReference type="ChEBI" id="CHEBI:15378"/>
        <dbReference type="ChEBI" id="CHEBI:16042"/>
        <dbReference type="ChEBI" id="CHEBI:17792"/>
        <dbReference type="ChEBI" id="CHEBI:57925"/>
        <dbReference type="ChEBI" id="CHEBI:90779"/>
        <dbReference type="EC" id="2.5.1.18"/>
    </reaction>
</comment>
<dbReference type="SUPFAM" id="SSF52833">
    <property type="entry name" value="Thioredoxin-like"/>
    <property type="match status" value="1"/>
</dbReference>
<dbReference type="SFLD" id="SFLDG00358">
    <property type="entry name" value="Main_(cytGST)"/>
    <property type="match status" value="1"/>
</dbReference>
<dbReference type="SFLD" id="SFLDS00019">
    <property type="entry name" value="Glutathione_Transferase_(cytos"/>
    <property type="match status" value="1"/>
</dbReference>
<dbReference type="InterPro" id="IPR004045">
    <property type="entry name" value="Glutathione_S-Trfase_N"/>
</dbReference>
<protein>
    <recommendedName>
        <fullName evidence="1">glutathione transferase</fullName>
        <ecNumber evidence="1">2.5.1.18</ecNumber>
    </recommendedName>
</protein>
<dbReference type="SUPFAM" id="SSF47616">
    <property type="entry name" value="GST C-terminal domain-like"/>
    <property type="match status" value="1"/>
</dbReference>
<dbReference type="PANTHER" id="PTHR43968">
    <property type="match status" value="1"/>
</dbReference>
<dbReference type="AlphaFoldDB" id="A0A3A5LBZ1"/>
<dbReference type="Pfam" id="PF13410">
    <property type="entry name" value="GST_C_2"/>
    <property type="match status" value="1"/>
</dbReference>
<dbReference type="Proteomes" id="UP000272706">
    <property type="component" value="Unassembled WGS sequence"/>
</dbReference>
<keyword evidence="4" id="KW-1133">Transmembrane helix</keyword>
<feature type="domain" description="GST C-terminal" evidence="6">
    <location>
        <begin position="193"/>
        <end position="316"/>
    </location>
</feature>
<dbReference type="OrthoDB" id="9813092at2"/>
<keyword evidence="4" id="KW-0472">Membrane</keyword>
<dbReference type="InterPro" id="IPR045073">
    <property type="entry name" value="Omega/Tau-like"/>
</dbReference>
<comment type="caution">
    <text evidence="7">The sequence shown here is derived from an EMBL/GenBank/DDBJ whole genome shotgun (WGS) entry which is preliminary data.</text>
</comment>
<evidence type="ECO:0000259" key="5">
    <source>
        <dbReference type="PROSITE" id="PS50404"/>
    </source>
</evidence>
<dbReference type="Gene3D" id="3.40.30.10">
    <property type="entry name" value="Glutaredoxin"/>
    <property type="match status" value="1"/>
</dbReference>
<dbReference type="InterPro" id="IPR010987">
    <property type="entry name" value="Glutathione-S-Trfase_C-like"/>
</dbReference>
<evidence type="ECO:0000313" key="7">
    <source>
        <dbReference type="EMBL" id="RJT41862.1"/>
    </source>
</evidence>
<dbReference type="InterPro" id="IPR040079">
    <property type="entry name" value="Glutathione_S-Trfase"/>
</dbReference>
<gene>
    <name evidence="7" type="ORF">D3227_03980</name>
</gene>
<evidence type="ECO:0000256" key="3">
    <source>
        <dbReference type="ARBA" id="ARBA00047960"/>
    </source>
</evidence>
<dbReference type="CDD" id="cd00570">
    <property type="entry name" value="GST_N_family"/>
    <property type="match status" value="1"/>
</dbReference>
<evidence type="ECO:0000256" key="4">
    <source>
        <dbReference type="SAM" id="Phobius"/>
    </source>
</evidence>
<dbReference type="Gene3D" id="1.20.1050.10">
    <property type="match status" value="1"/>
</dbReference>
<dbReference type="InterPro" id="IPR050983">
    <property type="entry name" value="GST_Omega/HSP26"/>
</dbReference>
<dbReference type="SFLD" id="SFLDG01152">
    <property type="entry name" value="Main.3:_Omega-_and_Tau-like"/>
    <property type="match status" value="1"/>
</dbReference>
<keyword evidence="8" id="KW-1185">Reference proteome</keyword>
<dbReference type="PANTHER" id="PTHR43968:SF6">
    <property type="entry name" value="GLUTATHIONE S-TRANSFERASE OMEGA"/>
    <property type="match status" value="1"/>
</dbReference>
<dbReference type="GO" id="GO:0004364">
    <property type="term" value="F:glutathione transferase activity"/>
    <property type="evidence" value="ECO:0007669"/>
    <property type="project" value="UniProtKB-EC"/>
</dbReference>
<evidence type="ECO:0000256" key="2">
    <source>
        <dbReference type="ARBA" id="ARBA00022679"/>
    </source>
</evidence>
<dbReference type="Pfam" id="PF13409">
    <property type="entry name" value="GST_N_2"/>
    <property type="match status" value="1"/>
</dbReference>
<dbReference type="GO" id="GO:0005737">
    <property type="term" value="C:cytoplasm"/>
    <property type="evidence" value="ECO:0007669"/>
    <property type="project" value="TreeGrafter"/>
</dbReference>
<sequence>MLIGLLALAVAAAFTGAAIYVSVAEQPARLRLEDRPLLQEWQPSYKRGAVMQASIAVVAFVLGVFAWWQTSSLAYLVGAVLIILPWPWTLIVTDIQDTGGLIAKMTGKLILVSHHLCPYVQRAAISLTEKGVPFERITIDLANKPAWFKAISPLGKVPLLRVRQNGEETAIFESAVILEFLEETETNPLHPADPLARARHRAWIEFGSAILNGIGRFYSASCEAAFRAESEGLSAMFDRLESELADRNAPGSWFAGERFSLVDAVYGPIFRYFDVFDRIGDFGILDEKPLVRAWRKALSERQSVRDAVASDYPPRLHAFLLAKRSHLSELILRNDPANSLPLARSA</sequence>
<name>A0A3A5LBZ1_9HYPH</name>
<dbReference type="PROSITE" id="PS50404">
    <property type="entry name" value="GST_NTER"/>
    <property type="match status" value="1"/>
</dbReference>
<reference evidence="7 8" key="1">
    <citation type="submission" date="2018-09" db="EMBL/GenBank/DDBJ databases">
        <title>Mesorhizobium carmichaelinearum sp. nov. isolated from Carmichaelinea spp. root nodules in New Zealand.</title>
        <authorList>
            <person name="De Meyer S.E."/>
        </authorList>
    </citation>
    <scope>NUCLEOTIDE SEQUENCE [LARGE SCALE GENOMIC DNA]</scope>
    <source>
        <strain evidence="7 8">ICMP19557</strain>
    </source>
</reference>
<keyword evidence="4" id="KW-0812">Transmembrane</keyword>
<dbReference type="EC" id="2.5.1.18" evidence="1"/>
<dbReference type="CDD" id="cd00299">
    <property type="entry name" value="GST_C_family"/>
    <property type="match status" value="1"/>
</dbReference>
<dbReference type="PROSITE" id="PS50405">
    <property type="entry name" value="GST_CTER"/>
    <property type="match status" value="1"/>
</dbReference>
<dbReference type="EMBL" id="QZWZ01000002">
    <property type="protein sequence ID" value="RJT41862.1"/>
    <property type="molecule type" value="Genomic_DNA"/>
</dbReference>
<dbReference type="InterPro" id="IPR036282">
    <property type="entry name" value="Glutathione-S-Trfase_C_sf"/>
</dbReference>
<feature type="transmembrane region" description="Helical" evidence="4">
    <location>
        <begin position="48"/>
        <end position="68"/>
    </location>
</feature>
<accession>A0A3A5LBZ1</accession>
<keyword evidence="2" id="KW-0808">Transferase</keyword>
<organism evidence="7 8">
    <name type="scientific">Mesorhizobium waimense</name>
    <dbReference type="NCBI Taxonomy" id="1300307"/>
    <lineage>
        <taxon>Bacteria</taxon>
        <taxon>Pseudomonadati</taxon>
        <taxon>Pseudomonadota</taxon>
        <taxon>Alphaproteobacteria</taxon>
        <taxon>Hyphomicrobiales</taxon>
        <taxon>Phyllobacteriaceae</taxon>
        <taxon>Mesorhizobium</taxon>
    </lineage>
</organism>
<proteinExistence type="predicted"/>
<evidence type="ECO:0000259" key="6">
    <source>
        <dbReference type="PROSITE" id="PS50405"/>
    </source>
</evidence>